<keyword evidence="1" id="KW-1133">Transmembrane helix</keyword>
<feature type="transmembrane region" description="Helical" evidence="1">
    <location>
        <begin position="53"/>
        <end position="74"/>
    </location>
</feature>
<dbReference type="Pfam" id="PF06979">
    <property type="entry name" value="TMEM70"/>
    <property type="match status" value="1"/>
</dbReference>
<dbReference type="EMBL" id="JADGIZ020000003">
    <property type="protein sequence ID" value="KAL2919289.1"/>
    <property type="molecule type" value="Genomic_DNA"/>
</dbReference>
<dbReference type="Proteomes" id="UP001527925">
    <property type="component" value="Unassembled WGS sequence"/>
</dbReference>
<keyword evidence="3" id="KW-1185">Reference proteome</keyword>
<evidence type="ECO:0000313" key="2">
    <source>
        <dbReference type="EMBL" id="KAL2919289.1"/>
    </source>
</evidence>
<evidence type="ECO:0000313" key="3">
    <source>
        <dbReference type="Proteomes" id="UP001527925"/>
    </source>
</evidence>
<evidence type="ECO:0000256" key="1">
    <source>
        <dbReference type="SAM" id="Phobius"/>
    </source>
</evidence>
<name>A0ABR4NIJ7_9FUNG</name>
<keyword evidence="1" id="KW-0812">Transmembrane</keyword>
<comment type="caution">
    <text evidence="2">The sequence shown here is derived from an EMBL/GenBank/DDBJ whole genome shotgun (WGS) entry which is preliminary data.</text>
</comment>
<protein>
    <recommendedName>
        <fullName evidence="4">Transmembrane protein 223</fullName>
    </recommendedName>
</protein>
<keyword evidence="1" id="KW-0472">Membrane</keyword>
<accession>A0ABR4NIJ7</accession>
<gene>
    <name evidence="2" type="ORF">HK105_200932</name>
</gene>
<evidence type="ECO:0008006" key="4">
    <source>
        <dbReference type="Google" id="ProtNLM"/>
    </source>
</evidence>
<sequence>MISASLSVVTAQRMLAAARPSLLAGHTRTQLRQKHAPSRSKPQVTLVSHFFRMLYLSGFSHLLLWSAIAGLAFYEMNNAEPGFLSKPVLVSGSAQQNSASSGSEDSTAAQPATVKIFGLTKQWPSSLGLSMKTVAVTGGFASIGVMFMLFVHRSASRFVSQLELVNGTTLRIKSSVIFGNAFREVPLQQASLSSAVYTGHGATGTDLPATQTPWYRRIFKSRSSRLYLIVERPRMRLSIDRLGVFPNPQFLDKLFAEKDTWLARTSAQKRA</sequence>
<feature type="transmembrane region" description="Helical" evidence="1">
    <location>
        <begin position="129"/>
        <end position="151"/>
    </location>
</feature>
<proteinExistence type="predicted"/>
<reference evidence="2 3" key="1">
    <citation type="submission" date="2023-09" db="EMBL/GenBank/DDBJ databases">
        <title>Pangenome analysis of Batrachochytrium dendrobatidis and related Chytrids.</title>
        <authorList>
            <person name="Yacoub M.N."/>
            <person name="Stajich J.E."/>
            <person name="James T.Y."/>
        </authorList>
    </citation>
    <scope>NUCLEOTIDE SEQUENCE [LARGE SCALE GENOMIC DNA]</scope>
    <source>
        <strain evidence="2 3">JEL0888</strain>
    </source>
</reference>
<dbReference type="InterPro" id="IPR045325">
    <property type="entry name" value="TMEM70/TMEM186/TMEM223"/>
</dbReference>
<organism evidence="2 3">
    <name type="scientific">Polyrhizophydium stewartii</name>
    <dbReference type="NCBI Taxonomy" id="2732419"/>
    <lineage>
        <taxon>Eukaryota</taxon>
        <taxon>Fungi</taxon>
        <taxon>Fungi incertae sedis</taxon>
        <taxon>Chytridiomycota</taxon>
        <taxon>Chytridiomycota incertae sedis</taxon>
        <taxon>Chytridiomycetes</taxon>
        <taxon>Rhizophydiales</taxon>
        <taxon>Rhizophydiales incertae sedis</taxon>
        <taxon>Polyrhizophydium</taxon>
    </lineage>
</organism>